<dbReference type="PANTHER" id="PTHR46797:SF23">
    <property type="entry name" value="HTH-TYPE TRANSCRIPTIONAL REGULATOR SUTR"/>
    <property type="match status" value="1"/>
</dbReference>
<keyword evidence="2" id="KW-0238">DNA-binding</keyword>
<sequence length="80" mass="8641">MPSPSPKPPISPAAGEFGARVRARREAMGLSQEALAHEGGFHWTFLGQVERGQRNLSLHNILKIAEALDVDPGELVTGLR</sequence>
<dbReference type="Pfam" id="PF01381">
    <property type="entry name" value="HTH_3"/>
    <property type="match status" value="1"/>
</dbReference>
<dbReference type="SMART" id="SM00530">
    <property type="entry name" value="HTH_XRE"/>
    <property type="match status" value="1"/>
</dbReference>
<proteinExistence type="predicted"/>
<gene>
    <name evidence="5" type="ORF">FB554_2401</name>
</gene>
<dbReference type="GO" id="GO:0005829">
    <property type="term" value="C:cytosol"/>
    <property type="evidence" value="ECO:0007669"/>
    <property type="project" value="TreeGrafter"/>
</dbReference>
<dbReference type="EMBL" id="VFOK01000001">
    <property type="protein sequence ID" value="TQL34238.1"/>
    <property type="molecule type" value="Genomic_DNA"/>
</dbReference>
<dbReference type="PROSITE" id="PS50943">
    <property type="entry name" value="HTH_CROC1"/>
    <property type="match status" value="1"/>
</dbReference>
<comment type="caution">
    <text evidence="5">The sequence shown here is derived from an EMBL/GenBank/DDBJ whole genome shotgun (WGS) entry which is preliminary data.</text>
</comment>
<name>A0A542XEK2_9MICO</name>
<accession>A0A542XEK2</accession>
<evidence type="ECO:0000256" key="2">
    <source>
        <dbReference type="ARBA" id="ARBA00023125"/>
    </source>
</evidence>
<dbReference type="PANTHER" id="PTHR46797">
    <property type="entry name" value="HTH-TYPE TRANSCRIPTIONAL REGULATOR"/>
    <property type="match status" value="1"/>
</dbReference>
<dbReference type="RefSeq" id="WP_236022382.1">
    <property type="nucleotide sequence ID" value="NZ_CAJTBP010000001.1"/>
</dbReference>
<dbReference type="Gene3D" id="1.10.260.40">
    <property type="entry name" value="lambda repressor-like DNA-binding domains"/>
    <property type="match status" value="1"/>
</dbReference>
<keyword evidence="1" id="KW-0805">Transcription regulation</keyword>
<organism evidence="5 6">
    <name type="scientific">Barrientosiimonas humi</name>
    <dbReference type="NCBI Taxonomy" id="999931"/>
    <lineage>
        <taxon>Bacteria</taxon>
        <taxon>Bacillati</taxon>
        <taxon>Actinomycetota</taxon>
        <taxon>Actinomycetes</taxon>
        <taxon>Micrococcales</taxon>
        <taxon>Dermacoccaceae</taxon>
        <taxon>Barrientosiimonas</taxon>
    </lineage>
</organism>
<keyword evidence="3" id="KW-0804">Transcription</keyword>
<evidence type="ECO:0000259" key="4">
    <source>
        <dbReference type="PROSITE" id="PS50943"/>
    </source>
</evidence>
<evidence type="ECO:0000313" key="6">
    <source>
        <dbReference type="Proteomes" id="UP000318336"/>
    </source>
</evidence>
<dbReference type="AlphaFoldDB" id="A0A542XEK2"/>
<dbReference type="GO" id="GO:0003677">
    <property type="term" value="F:DNA binding"/>
    <property type="evidence" value="ECO:0007669"/>
    <property type="project" value="UniProtKB-KW"/>
</dbReference>
<dbReference type="Proteomes" id="UP000318336">
    <property type="component" value="Unassembled WGS sequence"/>
</dbReference>
<dbReference type="SUPFAM" id="SSF47413">
    <property type="entry name" value="lambda repressor-like DNA-binding domains"/>
    <property type="match status" value="1"/>
</dbReference>
<dbReference type="InterPro" id="IPR010982">
    <property type="entry name" value="Lambda_DNA-bd_dom_sf"/>
</dbReference>
<dbReference type="InterPro" id="IPR050807">
    <property type="entry name" value="TransReg_Diox_bact_type"/>
</dbReference>
<feature type="domain" description="HTH cro/C1-type" evidence="4">
    <location>
        <begin position="21"/>
        <end position="75"/>
    </location>
</feature>
<evidence type="ECO:0000256" key="1">
    <source>
        <dbReference type="ARBA" id="ARBA00023015"/>
    </source>
</evidence>
<evidence type="ECO:0000256" key="3">
    <source>
        <dbReference type="ARBA" id="ARBA00023163"/>
    </source>
</evidence>
<dbReference type="CDD" id="cd00093">
    <property type="entry name" value="HTH_XRE"/>
    <property type="match status" value="1"/>
</dbReference>
<keyword evidence="6" id="KW-1185">Reference proteome</keyword>
<dbReference type="GO" id="GO:0003700">
    <property type="term" value="F:DNA-binding transcription factor activity"/>
    <property type="evidence" value="ECO:0007669"/>
    <property type="project" value="TreeGrafter"/>
</dbReference>
<evidence type="ECO:0000313" key="5">
    <source>
        <dbReference type="EMBL" id="TQL34238.1"/>
    </source>
</evidence>
<reference evidence="5 6" key="1">
    <citation type="submission" date="2019-06" db="EMBL/GenBank/DDBJ databases">
        <title>Sequencing the genomes of 1000 actinobacteria strains.</title>
        <authorList>
            <person name="Klenk H.-P."/>
        </authorList>
    </citation>
    <scope>NUCLEOTIDE SEQUENCE [LARGE SCALE GENOMIC DNA]</scope>
    <source>
        <strain evidence="5 6">DSM 24617</strain>
    </source>
</reference>
<dbReference type="InterPro" id="IPR001387">
    <property type="entry name" value="Cro/C1-type_HTH"/>
</dbReference>
<protein>
    <submittedName>
        <fullName evidence="5">Helix-turn-helix protein</fullName>
    </submittedName>
</protein>